<evidence type="ECO:0000256" key="2">
    <source>
        <dbReference type="ARBA" id="ARBA00004496"/>
    </source>
</evidence>
<protein>
    <submittedName>
        <fullName evidence="9">Uncharacterized protein</fullName>
    </submittedName>
</protein>
<accession>A0AAN9IB65</accession>
<evidence type="ECO:0000313" key="9">
    <source>
        <dbReference type="EMBL" id="KAK7271704.1"/>
    </source>
</evidence>
<dbReference type="InterPro" id="IPR029058">
    <property type="entry name" value="AB_hydrolase_fold"/>
</dbReference>
<dbReference type="PANTHER" id="PTHR46898:SF3">
    <property type="entry name" value="FUNGAL LIPASE-LIKE DOMAIN-CONTAINING PROTEIN"/>
    <property type="match status" value="1"/>
</dbReference>
<evidence type="ECO:0000256" key="6">
    <source>
        <dbReference type="ARBA" id="ARBA00023242"/>
    </source>
</evidence>
<dbReference type="GO" id="GO:0005737">
    <property type="term" value="C:cytoplasm"/>
    <property type="evidence" value="ECO:0007669"/>
    <property type="project" value="UniProtKB-SubCell"/>
</dbReference>
<gene>
    <name evidence="9" type="ORF">RJT34_27821</name>
</gene>
<dbReference type="InterPro" id="IPR044603">
    <property type="entry name" value="SAG101-like"/>
</dbReference>
<keyword evidence="6" id="KW-0539">Nucleus</keyword>
<keyword evidence="4" id="KW-0378">Hydrolase</keyword>
<comment type="caution">
    <text evidence="9">The sequence shown here is derived from an EMBL/GenBank/DDBJ whole genome shotgun (WGS) entry which is preliminary data.</text>
</comment>
<keyword evidence="10" id="KW-1185">Reference proteome</keyword>
<organism evidence="9 10">
    <name type="scientific">Clitoria ternatea</name>
    <name type="common">Butterfly pea</name>
    <dbReference type="NCBI Taxonomy" id="43366"/>
    <lineage>
        <taxon>Eukaryota</taxon>
        <taxon>Viridiplantae</taxon>
        <taxon>Streptophyta</taxon>
        <taxon>Embryophyta</taxon>
        <taxon>Tracheophyta</taxon>
        <taxon>Spermatophyta</taxon>
        <taxon>Magnoliopsida</taxon>
        <taxon>eudicotyledons</taxon>
        <taxon>Gunneridae</taxon>
        <taxon>Pentapetalae</taxon>
        <taxon>rosids</taxon>
        <taxon>fabids</taxon>
        <taxon>Fabales</taxon>
        <taxon>Fabaceae</taxon>
        <taxon>Papilionoideae</taxon>
        <taxon>50 kb inversion clade</taxon>
        <taxon>NPAAA clade</taxon>
        <taxon>indigoferoid/millettioid clade</taxon>
        <taxon>Phaseoleae</taxon>
        <taxon>Clitoria</taxon>
    </lineage>
</organism>
<evidence type="ECO:0000256" key="3">
    <source>
        <dbReference type="ARBA" id="ARBA00022490"/>
    </source>
</evidence>
<dbReference type="Proteomes" id="UP001359559">
    <property type="component" value="Unassembled WGS sequence"/>
</dbReference>
<dbReference type="InterPro" id="IPR002921">
    <property type="entry name" value="Fungal_lipase-type"/>
</dbReference>
<proteinExistence type="predicted"/>
<dbReference type="GO" id="GO:0052689">
    <property type="term" value="F:carboxylic ester hydrolase activity"/>
    <property type="evidence" value="ECO:0007669"/>
    <property type="project" value="InterPro"/>
</dbReference>
<evidence type="ECO:0000256" key="5">
    <source>
        <dbReference type="ARBA" id="ARBA00022821"/>
    </source>
</evidence>
<dbReference type="Pfam" id="PF18117">
    <property type="entry name" value="EDS1_EP"/>
    <property type="match status" value="1"/>
</dbReference>
<keyword evidence="3" id="KW-0963">Cytoplasm</keyword>
<name>A0AAN9IB65_CLITE</name>
<dbReference type="EMBL" id="JAYKXN010000007">
    <property type="protein sequence ID" value="KAK7271704.1"/>
    <property type="molecule type" value="Genomic_DNA"/>
</dbReference>
<dbReference type="GO" id="GO:0006629">
    <property type="term" value="P:lipid metabolic process"/>
    <property type="evidence" value="ECO:0007669"/>
    <property type="project" value="InterPro"/>
</dbReference>
<dbReference type="InterPro" id="IPR041266">
    <property type="entry name" value="EDS1_EP"/>
</dbReference>
<feature type="domain" description="Fungal lipase-type" evidence="7">
    <location>
        <begin position="9"/>
        <end position="84"/>
    </location>
</feature>
<evidence type="ECO:0000313" key="10">
    <source>
        <dbReference type="Proteomes" id="UP001359559"/>
    </source>
</evidence>
<dbReference type="PANTHER" id="PTHR46898">
    <property type="entry name" value="SENESCENCE-ASSOCIATED CARBOXYLESTERASE 101"/>
    <property type="match status" value="1"/>
</dbReference>
<keyword evidence="5" id="KW-0611">Plant defense</keyword>
<reference evidence="9 10" key="1">
    <citation type="submission" date="2024-01" db="EMBL/GenBank/DDBJ databases">
        <title>The genomes of 5 underutilized Papilionoideae crops provide insights into root nodulation and disease resistance.</title>
        <authorList>
            <person name="Yuan L."/>
        </authorList>
    </citation>
    <scope>NUCLEOTIDE SEQUENCE [LARGE SCALE GENOMIC DNA]</scope>
    <source>
        <strain evidence="9">LY-2023</strain>
        <tissue evidence="9">Leaf</tissue>
    </source>
</reference>
<evidence type="ECO:0000256" key="1">
    <source>
        <dbReference type="ARBA" id="ARBA00004123"/>
    </source>
</evidence>
<comment type="subcellular location">
    <subcellularLocation>
        <location evidence="2">Cytoplasm</location>
    </subcellularLocation>
    <subcellularLocation>
        <location evidence="1">Nucleus</location>
    </subcellularLocation>
</comment>
<dbReference type="GO" id="GO:0006952">
    <property type="term" value="P:defense response"/>
    <property type="evidence" value="ECO:0007669"/>
    <property type="project" value="UniProtKB-KW"/>
</dbReference>
<dbReference type="Gene3D" id="3.40.50.1820">
    <property type="entry name" value="alpha/beta hydrolase"/>
    <property type="match status" value="1"/>
</dbReference>
<evidence type="ECO:0000256" key="4">
    <source>
        <dbReference type="ARBA" id="ARBA00022801"/>
    </source>
</evidence>
<dbReference type="Pfam" id="PF01764">
    <property type="entry name" value="Lipase_3"/>
    <property type="match status" value="1"/>
</dbReference>
<dbReference type="SUPFAM" id="SSF53474">
    <property type="entry name" value="alpha/beta-Hydrolases"/>
    <property type="match status" value="1"/>
</dbReference>
<dbReference type="AlphaFoldDB" id="A0AAN9IB65"/>
<dbReference type="GO" id="GO:0005634">
    <property type="term" value="C:nucleus"/>
    <property type="evidence" value="ECO:0007669"/>
    <property type="project" value="UniProtKB-SubCell"/>
</dbReference>
<feature type="domain" description="EDS1 EP" evidence="8">
    <location>
        <begin position="210"/>
        <end position="328"/>
    </location>
</feature>
<evidence type="ECO:0000259" key="8">
    <source>
        <dbReference type="Pfam" id="PF18117"/>
    </source>
</evidence>
<sequence length="430" mass="49616">MQISISTPLIVTGHGLGGSIASLFTISLLDSIWLGKNHPLCITYGSPLIGDKNLQEAISRSPIWNSCFLHVVSLEDPLPRLFVTNHGAASSPQTSAYAPFGTFLWCYDVNSTCFMNPDSIIELLMALGPIHDKNQGFESDEYGKIMENLKRRAIWKDSAARDVNITSHPNAFATSISLQLRALRLTRQHIQRRVRNNPVRKLNFIKIDMAHLEWYKRDARNRDIGYYDSYKNFETIIDKDVREFHFHLRDYWKDMVEEAKIMPQKGSVAFRKSWLYAGTNYRKMVEPLEIAEYYSKGGKDYVNKGRPKHFFLLEEWFRNETTKYEKTNSDDFYNWEGYIDEALLSRQQSMVVQDMEHYLNMLLLSGDENDKSTPTVSSSFWTCGGSVDNLLLSNKDLKVDENRTRDANNDQDHSYFEACVDETLLSRKGC</sequence>
<evidence type="ECO:0000259" key="7">
    <source>
        <dbReference type="Pfam" id="PF01764"/>
    </source>
</evidence>